<name>X1LH93_9ZZZZ</name>
<dbReference type="EMBL" id="BARV01020888">
    <property type="protein sequence ID" value="GAI18717.1"/>
    <property type="molecule type" value="Genomic_DNA"/>
</dbReference>
<accession>X1LH93</accession>
<feature type="non-terminal residue" evidence="1">
    <location>
        <position position="96"/>
    </location>
</feature>
<comment type="caution">
    <text evidence="1">The sequence shown here is derived from an EMBL/GenBank/DDBJ whole genome shotgun (WGS) entry which is preliminary data.</text>
</comment>
<dbReference type="AlphaFoldDB" id="X1LH93"/>
<reference evidence="1" key="1">
    <citation type="journal article" date="2014" name="Front. Microbiol.">
        <title>High frequency of phylogenetically diverse reductive dehalogenase-homologous genes in deep subseafloor sedimentary metagenomes.</title>
        <authorList>
            <person name="Kawai M."/>
            <person name="Futagami T."/>
            <person name="Toyoda A."/>
            <person name="Takaki Y."/>
            <person name="Nishi S."/>
            <person name="Hori S."/>
            <person name="Arai W."/>
            <person name="Tsubouchi T."/>
            <person name="Morono Y."/>
            <person name="Uchiyama I."/>
            <person name="Ito T."/>
            <person name="Fujiyama A."/>
            <person name="Inagaki F."/>
            <person name="Takami H."/>
        </authorList>
    </citation>
    <scope>NUCLEOTIDE SEQUENCE</scope>
    <source>
        <strain evidence="1">Expedition CK06-06</strain>
    </source>
</reference>
<sequence length="96" mass="10781">MALPCQSKPHAVTRTSVLGVYPQGFSVVADGIVKQVKCVRQRVGLTKAFRSFTRVSQKVLLNIKKLYRNQPDKRQQAIKELLSMTNRVVRQASLIG</sequence>
<organism evidence="1">
    <name type="scientific">marine sediment metagenome</name>
    <dbReference type="NCBI Taxonomy" id="412755"/>
    <lineage>
        <taxon>unclassified sequences</taxon>
        <taxon>metagenomes</taxon>
        <taxon>ecological metagenomes</taxon>
    </lineage>
</organism>
<proteinExistence type="predicted"/>
<gene>
    <name evidence="1" type="ORF">S06H3_34745</name>
</gene>
<protein>
    <submittedName>
        <fullName evidence="1">Uncharacterized protein</fullName>
    </submittedName>
</protein>
<evidence type="ECO:0000313" key="1">
    <source>
        <dbReference type="EMBL" id="GAI18717.1"/>
    </source>
</evidence>